<dbReference type="InterPro" id="IPR010982">
    <property type="entry name" value="Lambda_DNA-bd_dom_sf"/>
</dbReference>
<dbReference type="PANTHER" id="PTHR46797:SF1">
    <property type="entry name" value="METHYLPHOSPHONATE SYNTHASE"/>
    <property type="match status" value="1"/>
</dbReference>
<accession>A0ABM9MWM0</accession>
<gene>
    <name evidence="3" type="ORF">R55214_HHFBAMCI_01027</name>
</gene>
<keyword evidence="1" id="KW-0238">DNA-binding</keyword>
<dbReference type="RefSeq" id="WP_338344206.1">
    <property type="nucleotide sequence ID" value="NZ_CAUZLH010000003.1"/>
</dbReference>
<keyword evidence="4" id="KW-1185">Reference proteome</keyword>
<sequence length="70" mass="7704">MKQNIGTFIKEQRTSRRLSQTEFARRAGVSQSIISNLERGRVKSVTAVHAEGIARAVGMSLNELAGKVDF</sequence>
<comment type="caution">
    <text evidence="3">The sequence shown here is derived from an EMBL/GenBank/DDBJ whole genome shotgun (WGS) entry which is preliminary data.</text>
</comment>
<name>A0ABM9MWM0_9LACO</name>
<dbReference type="SMART" id="SM00530">
    <property type="entry name" value="HTH_XRE"/>
    <property type="match status" value="1"/>
</dbReference>
<organism evidence="3 4">
    <name type="scientific">Fructobacillus evanidus</name>
    <dbReference type="NCBI Taxonomy" id="3064281"/>
    <lineage>
        <taxon>Bacteria</taxon>
        <taxon>Bacillati</taxon>
        <taxon>Bacillota</taxon>
        <taxon>Bacilli</taxon>
        <taxon>Lactobacillales</taxon>
        <taxon>Lactobacillaceae</taxon>
        <taxon>Fructobacillus</taxon>
    </lineage>
</organism>
<proteinExistence type="predicted"/>
<dbReference type="Pfam" id="PF01381">
    <property type="entry name" value="HTH_3"/>
    <property type="match status" value="1"/>
</dbReference>
<evidence type="ECO:0000313" key="4">
    <source>
        <dbReference type="Proteomes" id="UP001314166"/>
    </source>
</evidence>
<dbReference type="PROSITE" id="PS50943">
    <property type="entry name" value="HTH_CROC1"/>
    <property type="match status" value="1"/>
</dbReference>
<evidence type="ECO:0000313" key="3">
    <source>
        <dbReference type="EMBL" id="CAK1245436.1"/>
    </source>
</evidence>
<dbReference type="Proteomes" id="UP001314166">
    <property type="component" value="Unassembled WGS sequence"/>
</dbReference>
<dbReference type="CDD" id="cd00093">
    <property type="entry name" value="HTH_XRE"/>
    <property type="match status" value="1"/>
</dbReference>
<evidence type="ECO:0000256" key="1">
    <source>
        <dbReference type="ARBA" id="ARBA00023125"/>
    </source>
</evidence>
<dbReference type="InterPro" id="IPR050807">
    <property type="entry name" value="TransReg_Diox_bact_type"/>
</dbReference>
<protein>
    <submittedName>
        <fullName evidence="3">Contains XRE-family HTH domain (HipB)</fullName>
    </submittedName>
</protein>
<feature type="domain" description="HTH cro/C1-type" evidence="2">
    <location>
        <begin position="9"/>
        <end position="64"/>
    </location>
</feature>
<evidence type="ECO:0000259" key="2">
    <source>
        <dbReference type="PROSITE" id="PS50943"/>
    </source>
</evidence>
<dbReference type="EMBL" id="CAUZMB010000005">
    <property type="protein sequence ID" value="CAK1245436.1"/>
    <property type="molecule type" value="Genomic_DNA"/>
</dbReference>
<dbReference type="InterPro" id="IPR001387">
    <property type="entry name" value="Cro/C1-type_HTH"/>
</dbReference>
<dbReference type="Gene3D" id="1.10.260.40">
    <property type="entry name" value="lambda repressor-like DNA-binding domains"/>
    <property type="match status" value="1"/>
</dbReference>
<dbReference type="PANTHER" id="PTHR46797">
    <property type="entry name" value="HTH-TYPE TRANSCRIPTIONAL REGULATOR"/>
    <property type="match status" value="1"/>
</dbReference>
<reference evidence="3 4" key="1">
    <citation type="submission" date="2023-10" db="EMBL/GenBank/DDBJ databases">
        <authorList>
            <person name="Botero Cardona J."/>
        </authorList>
    </citation>
    <scope>NUCLEOTIDE SEQUENCE [LARGE SCALE GENOMIC DNA]</scope>
    <source>
        <strain evidence="3 4">R-55214</strain>
    </source>
</reference>
<dbReference type="SUPFAM" id="SSF47413">
    <property type="entry name" value="lambda repressor-like DNA-binding domains"/>
    <property type="match status" value="1"/>
</dbReference>